<dbReference type="EMBL" id="JPOX01000019">
    <property type="protein sequence ID" value="KFX46273.1"/>
    <property type="molecule type" value="Genomic_DNA"/>
</dbReference>
<organism evidence="2">
    <name type="scientific">Talaromyces marneffei PM1</name>
    <dbReference type="NCBI Taxonomy" id="1077442"/>
    <lineage>
        <taxon>Eukaryota</taxon>
        <taxon>Fungi</taxon>
        <taxon>Dikarya</taxon>
        <taxon>Ascomycota</taxon>
        <taxon>Pezizomycotina</taxon>
        <taxon>Eurotiomycetes</taxon>
        <taxon>Eurotiomycetidae</taxon>
        <taxon>Eurotiales</taxon>
        <taxon>Trichocomaceae</taxon>
        <taxon>Talaromyces</taxon>
        <taxon>Talaromyces sect. Talaromyces</taxon>
    </lineage>
</organism>
<feature type="compositionally biased region" description="Basic and acidic residues" evidence="1">
    <location>
        <begin position="96"/>
        <end position="114"/>
    </location>
</feature>
<feature type="compositionally biased region" description="Acidic residues" evidence="1">
    <location>
        <begin position="115"/>
        <end position="130"/>
    </location>
</feature>
<sequence>MANNQEPNSHFDPSATPRLRYPTFPPLSRSVEEWLSQSRPTMSANHLQYERPSSALSESWATLSVSDIHSEDGTRSEQTDMASLIDQNGPDDVASLDDRESSSYDEDDVHHLNSEEEDDDVDNEDNEDGESAMSDSQELPLPLFARELPSVEGSNLTTKPYMFHSSDSIEFSEPENWPEEQRVQLKHTINILNDGETAALKKQLPMNLDDCQLAITVQQTMMKQGLDLDKPFRVLYMGNPEFRNIILDKIGDVLVSSSTRSLGSSSTESSRYHVVPTSFGIGATPNYAELLPIHVQLIVDECIGAVSESHRTPSGTDITLNFKNRPSCSSVWTGSEHQIHSETEWTIPDLSIFLVSDRDDEASMRSRHLAQSFMKMHGIPVLIISEEPLWKKPGQHLFPFDHQSLHLCLESRRPLTGETVVVERYPIDIKTFESITPSQLNRHLASLSELHPRKQSTSFATLPPKSIEPNLFYDTEKYPSSSFLSVCNGRAQEFAPLLRMMMLSIVLAISVSLGYTAFRTATTFVLQLLGGAAISSSAASVASSTITTATTIFPSANTGLASLSLKPHSTDLSERFEALSVSPVGDISDISKLLEERPNKNDGFQFQVVGDCHVIIKQPTAAKKVRFDVKVTRGNASLPYELEKLFDGVYTLRLSREDAYGLVNVTVSTRSKQPREETLEVDFGTPWLKIENWKRAAHAVSSQIKRDLDTAQIGLSDIYARLSTDVQEWMGDAVKKSHNIRKEAESLRYDRGQLKANVHRIMRQSKEISDLVTRSASRQIDAASAALEKVQKHSISMNKAAQCMLEEASSFLGTRLKDIDGLVHDAIPSDILSRAQKSAKKLTAHNFWPPHRP</sequence>
<gene>
    <name evidence="2" type="ORF">GQ26_0190380</name>
</gene>
<reference evidence="2" key="1">
    <citation type="journal article" date="2014" name="PLoS Genet.">
        <title>Signature Gene Expression Reveals Novel Clues to the Molecular Mechanisms of Dimorphic Transition in Penicillium marneffei.</title>
        <authorList>
            <person name="Yang E."/>
            <person name="Wang G."/>
            <person name="Cai J."/>
            <person name="Woo P.C."/>
            <person name="Lau S.K."/>
            <person name="Yuen K.-Y."/>
            <person name="Chow W.-N."/>
            <person name="Lin X."/>
        </authorList>
    </citation>
    <scope>NUCLEOTIDE SEQUENCE [LARGE SCALE GENOMIC DNA]</scope>
    <source>
        <strain evidence="2">PM1</strain>
    </source>
</reference>
<evidence type="ECO:0000313" key="2">
    <source>
        <dbReference type="EMBL" id="KFX46273.1"/>
    </source>
</evidence>
<comment type="caution">
    <text evidence="2">The sequence shown here is derived from an EMBL/GenBank/DDBJ whole genome shotgun (WGS) entry which is preliminary data.</text>
</comment>
<accession>A0A093XM12</accession>
<feature type="compositionally biased region" description="Polar residues" evidence="1">
    <location>
        <begin position="35"/>
        <end position="46"/>
    </location>
</feature>
<evidence type="ECO:0000256" key="1">
    <source>
        <dbReference type="SAM" id="MobiDB-lite"/>
    </source>
</evidence>
<feature type="compositionally biased region" description="Polar residues" evidence="1">
    <location>
        <begin position="54"/>
        <end position="67"/>
    </location>
</feature>
<proteinExistence type="predicted"/>
<protein>
    <submittedName>
        <fullName evidence="2">Uncharacterized protein</fullName>
    </submittedName>
</protein>
<feature type="compositionally biased region" description="Basic and acidic residues" evidence="1">
    <location>
        <begin position="68"/>
        <end position="78"/>
    </location>
</feature>
<dbReference type="AlphaFoldDB" id="A0A093XM12"/>
<name>A0A093XM12_TALMA</name>
<feature type="region of interest" description="Disordered" evidence="1">
    <location>
        <begin position="1"/>
        <end position="140"/>
    </location>
</feature>